<keyword evidence="2" id="KW-0808">Transferase</keyword>
<feature type="domain" description="N-acetyltransferase" evidence="1">
    <location>
        <begin position="1"/>
        <end position="73"/>
    </location>
</feature>
<reference evidence="2 3" key="1">
    <citation type="submission" date="2015-01" db="EMBL/GenBank/DDBJ databases">
        <title>Lactococcus lactis subsp.lactis JCM 5805 whole genome shotgun sequence.</title>
        <authorList>
            <person name="Fujii T."/>
            <person name="Tomita Y."/>
            <person name="Ikushima S."/>
            <person name="Fujiwara D."/>
        </authorList>
    </citation>
    <scope>NUCLEOTIDE SEQUENCE [LARGE SCALE GENOMIC DNA]</scope>
    <source>
        <strain evidence="2 3">JCM 5805</strain>
    </source>
</reference>
<protein>
    <submittedName>
        <fullName evidence="2">Histone acetyltransferase HPA2 and related acetyltransferases</fullName>
    </submittedName>
</protein>
<organism evidence="2 3">
    <name type="scientific">Lactococcus lactis subsp. lactis</name>
    <name type="common">Streptococcus lactis</name>
    <dbReference type="NCBI Taxonomy" id="1360"/>
    <lineage>
        <taxon>Bacteria</taxon>
        <taxon>Bacillati</taxon>
        <taxon>Bacillota</taxon>
        <taxon>Bacilli</taxon>
        <taxon>Lactobacillales</taxon>
        <taxon>Streptococcaceae</taxon>
        <taxon>Lactococcus</taxon>
    </lineage>
</organism>
<dbReference type="InterPro" id="IPR016181">
    <property type="entry name" value="Acyl_CoA_acyltransferase"/>
</dbReference>
<dbReference type="Gene3D" id="3.40.630.30">
    <property type="match status" value="1"/>
</dbReference>
<gene>
    <name evidence="2" type="ORF">JCM5805K_0700</name>
</gene>
<dbReference type="GO" id="GO:0016747">
    <property type="term" value="F:acyltransferase activity, transferring groups other than amino-acyl groups"/>
    <property type="evidence" value="ECO:0007669"/>
    <property type="project" value="InterPro"/>
</dbReference>
<dbReference type="Proteomes" id="UP000031847">
    <property type="component" value="Unassembled WGS sequence"/>
</dbReference>
<evidence type="ECO:0000259" key="1">
    <source>
        <dbReference type="PROSITE" id="PS51186"/>
    </source>
</evidence>
<evidence type="ECO:0000313" key="3">
    <source>
        <dbReference type="Proteomes" id="UP000031847"/>
    </source>
</evidence>
<dbReference type="InterPro" id="IPR000182">
    <property type="entry name" value="GNAT_dom"/>
</dbReference>
<sequence>MMKQLITYLKENLAADELILGTDDVSNNVAFYEKCGFTITHKISNYFLDNYDHPIFEGKVQLKDKIYLRKKLK</sequence>
<dbReference type="PROSITE" id="PS51186">
    <property type="entry name" value="GNAT"/>
    <property type="match status" value="1"/>
</dbReference>
<dbReference type="EMBL" id="BBSI01000017">
    <property type="protein sequence ID" value="GAM79592.1"/>
    <property type="molecule type" value="Genomic_DNA"/>
</dbReference>
<name>A0A0B8QRK8_LACLL</name>
<dbReference type="AlphaFoldDB" id="A0A0B8QRK8"/>
<proteinExistence type="predicted"/>
<evidence type="ECO:0000313" key="2">
    <source>
        <dbReference type="EMBL" id="GAM79592.1"/>
    </source>
</evidence>
<comment type="caution">
    <text evidence="2">The sequence shown here is derived from an EMBL/GenBank/DDBJ whole genome shotgun (WGS) entry which is preliminary data.</text>
</comment>
<dbReference type="SUPFAM" id="SSF55729">
    <property type="entry name" value="Acyl-CoA N-acyltransferases (Nat)"/>
    <property type="match status" value="1"/>
</dbReference>
<accession>A0A0B8QRK8</accession>